<dbReference type="Proteomes" id="UP000007879">
    <property type="component" value="Unassembled WGS sequence"/>
</dbReference>
<protein>
    <submittedName>
        <fullName evidence="2">Uncharacterized protein</fullName>
    </submittedName>
</protein>
<dbReference type="EnsemblMetazoa" id="XM_019994570.1">
    <property type="protein sequence ID" value="XP_019850129.1"/>
    <property type="gene ID" value="LOC109580947"/>
</dbReference>
<evidence type="ECO:0000256" key="1">
    <source>
        <dbReference type="SAM" id="Phobius"/>
    </source>
</evidence>
<dbReference type="InParanoid" id="A0A1X7V8U6"/>
<feature type="transmembrane region" description="Helical" evidence="1">
    <location>
        <begin position="151"/>
        <end position="173"/>
    </location>
</feature>
<organism evidence="2">
    <name type="scientific">Amphimedon queenslandica</name>
    <name type="common">Sponge</name>
    <dbReference type="NCBI Taxonomy" id="400682"/>
    <lineage>
        <taxon>Eukaryota</taxon>
        <taxon>Metazoa</taxon>
        <taxon>Porifera</taxon>
        <taxon>Demospongiae</taxon>
        <taxon>Heteroscleromorpha</taxon>
        <taxon>Haplosclerida</taxon>
        <taxon>Niphatidae</taxon>
        <taxon>Amphimedon</taxon>
    </lineage>
</organism>
<keyword evidence="1" id="KW-0472">Membrane</keyword>
<keyword evidence="1" id="KW-0812">Transmembrane</keyword>
<reference evidence="3" key="1">
    <citation type="journal article" date="2010" name="Nature">
        <title>The Amphimedon queenslandica genome and the evolution of animal complexity.</title>
        <authorList>
            <person name="Srivastava M."/>
            <person name="Simakov O."/>
            <person name="Chapman J."/>
            <person name="Fahey B."/>
            <person name="Gauthier M.E."/>
            <person name="Mitros T."/>
            <person name="Richards G.S."/>
            <person name="Conaco C."/>
            <person name="Dacre M."/>
            <person name="Hellsten U."/>
            <person name="Larroux C."/>
            <person name="Putnam N.H."/>
            <person name="Stanke M."/>
            <person name="Adamska M."/>
            <person name="Darling A."/>
            <person name="Degnan S.M."/>
            <person name="Oakley T.H."/>
            <person name="Plachetzki D.C."/>
            <person name="Zhai Y."/>
            <person name="Adamski M."/>
            <person name="Calcino A."/>
            <person name="Cummins S.F."/>
            <person name="Goodstein D.M."/>
            <person name="Harris C."/>
            <person name="Jackson D.J."/>
            <person name="Leys S.P."/>
            <person name="Shu S."/>
            <person name="Woodcroft B.J."/>
            <person name="Vervoort M."/>
            <person name="Kosik K.S."/>
            <person name="Manning G."/>
            <person name="Degnan B.M."/>
            <person name="Rokhsar D.S."/>
        </authorList>
    </citation>
    <scope>NUCLEOTIDE SEQUENCE [LARGE SCALE GENOMIC DNA]</scope>
</reference>
<dbReference type="EnsemblMetazoa" id="Aqu2.1.36431_001">
    <property type="protein sequence ID" value="Aqu2.1.36431_001"/>
    <property type="gene ID" value="Aqu2.1.36431"/>
</dbReference>
<accession>A0A1X7V8U6</accession>
<name>A0A1X7V8U6_AMPQE</name>
<keyword evidence="3" id="KW-1185">Reference proteome</keyword>
<reference evidence="2" key="2">
    <citation type="submission" date="2017-05" db="UniProtKB">
        <authorList>
            <consortium name="EnsemblMetazoa"/>
        </authorList>
    </citation>
    <scope>IDENTIFICATION</scope>
</reference>
<feature type="transmembrane region" description="Helical" evidence="1">
    <location>
        <begin position="78"/>
        <end position="98"/>
    </location>
</feature>
<dbReference type="KEGG" id="aqu:109580947"/>
<feature type="transmembrane region" description="Helical" evidence="1">
    <location>
        <begin position="128"/>
        <end position="145"/>
    </location>
</feature>
<dbReference type="AlphaFoldDB" id="A0A1X7V8U6"/>
<feature type="transmembrane region" description="Helical" evidence="1">
    <location>
        <begin position="193"/>
        <end position="219"/>
    </location>
</feature>
<evidence type="ECO:0000313" key="2">
    <source>
        <dbReference type="EnsemblMetazoa" id="Aqu2.1.36431_001"/>
    </source>
</evidence>
<proteinExistence type="predicted"/>
<evidence type="ECO:0000313" key="3">
    <source>
        <dbReference type="Proteomes" id="UP000007879"/>
    </source>
</evidence>
<sequence>MDTITSYNLSVPVGCNAIGNSGHTAAAETKCLLKSVIDTNYVGETTPLANDWALKGCNITQAAFQYAGYIRIGKTVGLIGYIIIGCLFGGATGLGAIAGGVIGAAIWGIGELVIWSFSYYGNEPASKVTRLLDIIIAGSIIGAQTGTTATAAFVGGFGGGAVLGAIELIGWLFSHCECPQASEGIKLLGNIIYGVFIGGIAGPAAAVLGGFAGVANWGLAIFGG</sequence>
<gene>
    <name evidence="2" type="primary">109580947</name>
</gene>
<feature type="transmembrane region" description="Helical" evidence="1">
    <location>
        <begin position="104"/>
        <end position="121"/>
    </location>
</feature>
<keyword evidence="1" id="KW-1133">Transmembrane helix</keyword>